<gene>
    <name evidence="1" type="ORF">BU16DRAFT_541438</name>
</gene>
<dbReference type="AlphaFoldDB" id="A0A6A6QJU0"/>
<proteinExistence type="predicted"/>
<protein>
    <submittedName>
        <fullName evidence="1">Uncharacterized protein</fullName>
    </submittedName>
</protein>
<dbReference type="EMBL" id="MU004193">
    <property type="protein sequence ID" value="KAF2492625.1"/>
    <property type="molecule type" value="Genomic_DNA"/>
</dbReference>
<dbReference type="Proteomes" id="UP000799750">
    <property type="component" value="Unassembled WGS sequence"/>
</dbReference>
<sequence length="157" mass="18001">MPESSGVVAGWYPGNAGVTSVRRLESANGDDVNGWKHASGMNEDIEFMKKCRNLKSIDLQIFNDIVEGNVLHGLPIEQFAARHHLEGLFECNKLEHFTLSDGRNLQFRHPTFEALLDWVRKGFEERNQKVFVGKDWSNAESLKEIWWWKIAQGTTWG</sequence>
<evidence type="ECO:0000313" key="2">
    <source>
        <dbReference type="Proteomes" id="UP000799750"/>
    </source>
</evidence>
<reference evidence="1" key="1">
    <citation type="journal article" date="2020" name="Stud. Mycol.">
        <title>101 Dothideomycetes genomes: a test case for predicting lifestyles and emergence of pathogens.</title>
        <authorList>
            <person name="Haridas S."/>
            <person name="Albert R."/>
            <person name="Binder M."/>
            <person name="Bloem J."/>
            <person name="Labutti K."/>
            <person name="Salamov A."/>
            <person name="Andreopoulos B."/>
            <person name="Baker S."/>
            <person name="Barry K."/>
            <person name="Bills G."/>
            <person name="Bluhm B."/>
            <person name="Cannon C."/>
            <person name="Castanera R."/>
            <person name="Culley D."/>
            <person name="Daum C."/>
            <person name="Ezra D."/>
            <person name="Gonzalez J."/>
            <person name="Henrissat B."/>
            <person name="Kuo A."/>
            <person name="Liang C."/>
            <person name="Lipzen A."/>
            <person name="Lutzoni F."/>
            <person name="Magnuson J."/>
            <person name="Mondo S."/>
            <person name="Nolan M."/>
            <person name="Ohm R."/>
            <person name="Pangilinan J."/>
            <person name="Park H.-J."/>
            <person name="Ramirez L."/>
            <person name="Alfaro M."/>
            <person name="Sun H."/>
            <person name="Tritt A."/>
            <person name="Yoshinaga Y."/>
            <person name="Zwiers L.-H."/>
            <person name="Turgeon B."/>
            <person name="Goodwin S."/>
            <person name="Spatafora J."/>
            <person name="Crous P."/>
            <person name="Grigoriev I."/>
        </authorList>
    </citation>
    <scope>NUCLEOTIDE SEQUENCE</scope>
    <source>
        <strain evidence="1">CBS 269.34</strain>
    </source>
</reference>
<name>A0A6A6QJU0_9PEZI</name>
<keyword evidence="2" id="KW-1185">Reference proteome</keyword>
<evidence type="ECO:0000313" key="1">
    <source>
        <dbReference type="EMBL" id="KAF2492625.1"/>
    </source>
</evidence>
<accession>A0A6A6QJU0</accession>
<organism evidence="1 2">
    <name type="scientific">Lophium mytilinum</name>
    <dbReference type="NCBI Taxonomy" id="390894"/>
    <lineage>
        <taxon>Eukaryota</taxon>
        <taxon>Fungi</taxon>
        <taxon>Dikarya</taxon>
        <taxon>Ascomycota</taxon>
        <taxon>Pezizomycotina</taxon>
        <taxon>Dothideomycetes</taxon>
        <taxon>Pleosporomycetidae</taxon>
        <taxon>Mytilinidiales</taxon>
        <taxon>Mytilinidiaceae</taxon>
        <taxon>Lophium</taxon>
    </lineage>
</organism>